<name>A0A845PUP9_9FLAO</name>
<evidence type="ECO:0000313" key="10">
    <source>
        <dbReference type="EMBL" id="NAW51939.1"/>
    </source>
</evidence>
<comment type="caution">
    <text evidence="10">The sequence shown here is derived from an EMBL/GenBank/DDBJ whole genome shotgun (WGS) entry which is preliminary data.</text>
</comment>
<keyword evidence="8" id="KW-0732">Signal</keyword>
<feature type="domain" description="TonB-dependent receptor plug" evidence="9">
    <location>
        <begin position="53"/>
        <end position="158"/>
    </location>
</feature>
<dbReference type="InterPro" id="IPR023996">
    <property type="entry name" value="TonB-dep_OMP_SusC/RagA"/>
</dbReference>
<keyword evidence="11" id="KW-1185">Reference proteome</keyword>
<keyword evidence="4 7" id="KW-0812">Transmembrane</keyword>
<proteinExistence type="inferred from homology"/>
<gene>
    <name evidence="10" type="ORF">GNY06_11375</name>
</gene>
<dbReference type="InterPro" id="IPR039426">
    <property type="entry name" value="TonB-dep_rcpt-like"/>
</dbReference>
<evidence type="ECO:0000256" key="8">
    <source>
        <dbReference type="SAM" id="SignalP"/>
    </source>
</evidence>
<evidence type="ECO:0000256" key="3">
    <source>
        <dbReference type="ARBA" id="ARBA00022452"/>
    </source>
</evidence>
<comment type="similarity">
    <text evidence="7">Belongs to the TonB-dependent receptor family.</text>
</comment>
<organism evidence="10 11">
    <name type="scientific">Elizabethkingia argenteiflava</name>
    <dbReference type="NCBI Taxonomy" id="2681556"/>
    <lineage>
        <taxon>Bacteria</taxon>
        <taxon>Pseudomonadati</taxon>
        <taxon>Bacteroidota</taxon>
        <taxon>Flavobacteriia</taxon>
        <taxon>Flavobacteriales</taxon>
        <taxon>Weeksellaceae</taxon>
        <taxon>Elizabethkingia</taxon>
    </lineage>
</organism>
<dbReference type="RefSeq" id="WP_166520192.1">
    <property type="nucleotide sequence ID" value="NZ_JAAABJ010000637.1"/>
</dbReference>
<evidence type="ECO:0000256" key="2">
    <source>
        <dbReference type="ARBA" id="ARBA00022448"/>
    </source>
</evidence>
<dbReference type="Pfam" id="PF07715">
    <property type="entry name" value="Plug"/>
    <property type="match status" value="1"/>
</dbReference>
<accession>A0A845PUP9</accession>
<evidence type="ECO:0000259" key="9">
    <source>
        <dbReference type="Pfam" id="PF07715"/>
    </source>
</evidence>
<dbReference type="Gene3D" id="2.40.170.20">
    <property type="entry name" value="TonB-dependent receptor, beta-barrel domain"/>
    <property type="match status" value="1"/>
</dbReference>
<dbReference type="Proteomes" id="UP000553459">
    <property type="component" value="Unassembled WGS sequence"/>
</dbReference>
<feature type="chain" id="PRO_5032758380" evidence="8">
    <location>
        <begin position="22"/>
        <end position="1006"/>
    </location>
</feature>
<dbReference type="InterPro" id="IPR012910">
    <property type="entry name" value="Plug_dom"/>
</dbReference>
<evidence type="ECO:0000256" key="4">
    <source>
        <dbReference type="ARBA" id="ARBA00022692"/>
    </source>
</evidence>
<keyword evidence="2 7" id="KW-0813">Transport</keyword>
<keyword evidence="3 7" id="KW-1134">Transmembrane beta strand</keyword>
<protein>
    <submittedName>
        <fullName evidence="10">SusC/RagA family TonB-linked outer membrane protein</fullName>
    </submittedName>
</protein>
<evidence type="ECO:0000256" key="6">
    <source>
        <dbReference type="ARBA" id="ARBA00023237"/>
    </source>
</evidence>
<dbReference type="AlphaFoldDB" id="A0A845PUP9"/>
<keyword evidence="5 7" id="KW-0472">Membrane</keyword>
<dbReference type="GO" id="GO:0009279">
    <property type="term" value="C:cell outer membrane"/>
    <property type="evidence" value="ECO:0007669"/>
    <property type="project" value="UniProtKB-SubCell"/>
</dbReference>
<dbReference type="Gene3D" id="2.170.130.10">
    <property type="entry name" value="TonB-dependent receptor, plug domain"/>
    <property type="match status" value="1"/>
</dbReference>
<sequence>MKKLINSVLAVVLSSSFVLVSAQKKKKDSTKTTDIEEVVVTGALGIKKKADAVVSAQQVISSKELTLAAPPDAIQGLQAKVSGLQITQTNSSVNPTSRIVLRGVKSITGNNQALIVIDNVISSAAILQQLPPESIENINVIKGLQGAALYGQQGVNGVIVVTTKKGSKSERIQFTLTNSTEMTEAYKLPLYQKKYGKGAVDDSWTKESLDGTYYVPWENTSWGPAFSNPKIGGKMMPSGLPQLNNQFIYEKYAPLDNMYGRIFNKGLLFQNGLSMNVGGYDSYAFLSVNRQDNSFVIPGDEMKRNSFIFKAGKTFGQFHIDGNIQYINQSISQTDPDEELWYNFMQNPTSSNVKLFRNSGRDAYTTSYATNPYWSIKHARNNSNSDYLSGIISIKYDFNKNINVTYTGNLAIKSINSNIHNDGDVVSRIYRVPQVPFLNGKTGLDAGLSDIESKFYDKNERTRNYYGDLMVNFNYDLNEDWNLKFNVGNNIQDNRYNVIQVGGVGLDIPGWYHINNVLKPDPWANLNNYQTNSRIVAGFVNADLAYKNYLFINATGRLEQSSVLAITPKITNKYRNKSYLYYSGGASFIPTKAFEGIRSETLNYMKVSASYTRVGNTSAIDPYQIYATGNIPTGYPFNGLPSYISDIDKTDPDIKPEFISTYEANLNLGLFKDRLTLDASLYQSDTDDLITKATTSSASGLRSLKGNFGKMRMRGFDIDLGGTPIKTKNFQWNLKASYAMSRSKILELGEGLNQISLLSTNLGGIGIYAVKNQDFAMIQGGGIFQRDPQGRIVVNEKGVPQFTGRLGQLGKTTPDFTMNFTTSIKYKGLTLSGIAEWRKGGKFIVPIRSTLAFAGNTEDSADFDRSKGYIVPNSVQYVDGKYVPNTTPYLGQANYQGANSYFGNFLGTASEYYVIDATFFKIREIALAYDIPRSVFSNTFIKSITIGAYARNPFIKYSRENRNFADPETSGTTTSKTSNVGNATGYANMNQYPTIRSFGFNIKATF</sequence>
<dbReference type="PROSITE" id="PS52016">
    <property type="entry name" value="TONB_DEPENDENT_REC_3"/>
    <property type="match status" value="1"/>
</dbReference>
<reference evidence="10 11" key="1">
    <citation type="submission" date="2019-11" db="EMBL/GenBank/DDBJ databases">
        <title>Characterization of Elizabethkingia argenteiflava sp. nov., isolated from inner surface of Soybean Pods.</title>
        <authorList>
            <person name="Mo S."/>
        </authorList>
    </citation>
    <scope>NUCLEOTIDE SEQUENCE [LARGE SCALE GENOMIC DNA]</scope>
    <source>
        <strain evidence="10 11">YB22</strain>
    </source>
</reference>
<evidence type="ECO:0000256" key="7">
    <source>
        <dbReference type="PROSITE-ProRule" id="PRU01360"/>
    </source>
</evidence>
<dbReference type="SUPFAM" id="SSF56935">
    <property type="entry name" value="Porins"/>
    <property type="match status" value="1"/>
</dbReference>
<dbReference type="InterPro" id="IPR036942">
    <property type="entry name" value="Beta-barrel_TonB_sf"/>
</dbReference>
<feature type="signal peptide" evidence="8">
    <location>
        <begin position="1"/>
        <end position="21"/>
    </location>
</feature>
<dbReference type="NCBIfam" id="TIGR04056">
    <property type="entry name" value="OMP_RagA_SusC"/>
    <property type="match status" value="1"/>
</dbReference>
<dbReference type="InterPro" id="IPR037066">
    <property type="entry name" value="Plug_dom_sf"/>
</dbReference>
<dbReference type="EMBL" id="JAAABJ010000637">
    <property type="protein sequence ID" value="NAW51939.1"/>
    <property type="molecule type" value="Genomic_DNA"/>
</dbReference>
<evidence type="ECO:0000256" key="5">
    <source>
        <dbReference type="ARBA" id="ARBA00023136"/>
    </source>
</evidence>
<evidence type="ECO:0000256" key="1">
    <source>
        <dbReference type="ARBA" id="ARBA00004571"/>
    </source>
</evidence>
<keyword evidence="6 7" id="KW-0998">Cell outer membrane</keyword>
<evidence type="ECO:0000313" key="11">
    <source>
        <dbReference type="Proteomes" id="UP000553459"/>
    </source>
</evidence>
<comment type="subcellular location">
    <subcellularLocation>
        <location evidence="1 7">Cell outer membrane</location>
        <topology evidence="1 7">Multi-pass membrane protein</topology>
    </subcellularLocation>
</comment>